<name>A0A437JMV6_9BURK</name>
<feature type="signal peptide" evidence="5">
    <location>
        <begin position="1"/>
        <end position="23"/>
    </location>
</feature>
<evidence type="ECO:0000256" key="1">
    <source>
        <dbReference type="ARBA" id="ARBA00004196"/>
    </source>
</evidence>
<dbReference type="Pfam" id="PF00496">
    <property type="entry name" value="SBP_bac_5"/>
    <property type="match status" value="1"/>
</dbReference>
<feature type="domain" description="Solute-binding protein family 5" evidence="6">
    <location>
        <begin position="72"/>
        <end position="510"/>
    </location>
</feature>
<feature type="chain" id="PRO_5019237065" evidence="5">
    <location>
        <begin position="24"/>
        <end position="597"/>
    </location>
</feature>
<evidence type="ECO:0000313" key="7">
    <source>
        <dbReference type="EMBL" id="RVT48101.1"/>
    </source>
</evidence>
<dbReference type="PANTHER" id="PTHR30290:SF10">
    <property type="entry name" value="PERIPLASMIC OLIGOPEPTIDE-BINDING PROTEIN-RELATED"/>
    <property type="match status" value="1"/>
</dbReference>
<evidence type="ECO:0000313" key="8">
    <source>
        <dbReference type="Proteomes" id="UP000288178"/>
    </source>
</evidence>
<comment type="caution">
    <text evidence="7">The sequence shown here is derived from an EMBL/GenBank/DDBJ whole genome shotgun (WGS) entry which is preliminary data.</text>
</comment>
<dbReference type="GO" id="GO:0043190">
    <property type="term" value="C:ATP-binding cassette (ABC) transporter complex"/>
    <property type="evidence" value="ECO:0007669"/>
    <property type="project" value="InterPro"/>
</dbReference>
<accession>A0A437JMV6</accession>
<dbReference type="InterPro" id="IPR030678">
    <property type="entry name" value="Peptide/Ni-bd"/>
</dbReference>
<dbReference type="AlphaFoldDB" id="A0A437JMV6"/>
<dbReference type="Proteomes" id="UP000288178">
    <property type="component" value="Unassembled WGS sequence"/>
</dbReference>
<dbReference type="GO" id="GO:0030288">
    <property type="term" value="C:outer membrane-bounded periplasmic space"/>
    <property type="evidence" value="ECO:0007669"/>
    <property type="project" value="UniProtKB-ARBA"/>
</dbReference>
<comment type="subcellular location">
    <subcellularLocation>
        <location evidence="1">Cell envelope</location>
    </subcellularLocation>
</comment>
<dbReference type="InterPro" id="IPR000914">
    <property type="entry name" value="SBP_5_dom"/>
</dbReference>
<dbReference type="RefSeq" id="WP_128201194.1">
    <property type="nucleotide sequence ID" value="NZ_SACT01000011.1"/>
</dbReference>
<evidence type="ECO:0000256" key="2">
    <source>
        <dbReference type="ARBA" id="ARBA00005695"/>
    </source>
</evidence>
<evidence type="ECO:0000256" key="4">
    <source>
        <dbReference type="ARBA" id="ARBA00022729"/>
    </source>
</evidence>
<dbReference type="InterPro" id="IPR039424">
    <property type="entry name" value="SBP_5"/>
</dbReference>
<proteinExistence type="inferred from homology"/>
<dbReference type="OrthoDB" id="9801799at2"/>
<dbReference type="GO" id="GO:1904680">
    <property type="term" value="F:peptide transmembrane transporter activity"/>
    <property type="evidence" value="ECO:0007669"/>
    <property type="project" value="TreeGrafter"/>
</dbReference>
<keyword evidence="4 5" id="KW-0732">Signal</keyword>
<reference evidence="7 8" key="1">
    <citation type="submission" date="2019-01" db="EMBL/GenBank/DDBJ databases">
        <authorList>
            <person name="Chen W.-M."/>
        </authorList>
    </citation>
    <scope>NUCLEOTIDE SEQUENCE [LARGE SCALE GENOMIC DNA]</scope>
    <source>
        <strain evidence="7 8">ICH-3</strain>
    </source>
</reference>
<dbReference type="SUPFAM" id="SSF53850">
    <property type="entry name" value="Periplasmic binding protein-like II"/>
    <property type="match status" value="1"/>
</dbReference>
<evidence type="ECO:0000256" key="3">
    <source>
        <dbReference type="ARBA" id="ARBA00022448"/>
    </source>
</evidence>
<dbReference type="PIRSF" id="PIRSF002741">
    <property type="entry name" value="MppA"/>
    <property type="match status" value="1"/>
</dbReference>
<dbReference type="Gene3D" id="3.40.190.10">
    <property type="entry name" value="Periplasmic binding protein-like II"/>
    <property type="match status" value="1"/>
</dbReference>
<comment type="similarity">
    <text evidence="2">Belongs to the bacterial solute-binding protein 5 family.</text>
</comment>
<protein>
    <submittedName>
        <fullName evidence="7">Bicyclomycin resistance protein</fullName>
    </submittedName>
</protein>
<dbReference type="EMBL" id="SACT01000011">
    <property type="protein sequence ID" value="RVT48101.1"/>
    <property type="molecule type" value="Genomic_DNA"/>
</dbReference>
<evidence type="ECO:0000256" key="5">
    <source>
        <dbReference type="SAM" id="SignalP"/>
    </source>
</evidence>
<sequence>MMPSIRPLLAALLCAVSVGTAAAAAPKVLRIAFNTPVTALDPAKISDLYSRTVTPHIFEGLYEYDHLARPFKIKPLTADGLPETSADFREWTIRVKPGIFFADDPAFKGQKRELVAADYVYSLKRIMDPANKSPLGSVLQDIGIVGLNALRDEAVAKKAPFDYDREIPGLRAPDRYTLKITLEQPRPRLLQTLAGGDVFGAVAREVIEFYGDEIITHPVGTGPFVLKSWRRGSQIVLERNPGYRERFYEAEPAPDDAEGQAILADLKGKRIPIVDRVEVAIIAEEQPRWLSFLQGDLDISAIPSVAIPQAIPNGKLAPNLEKQGIRHYRSLNADGVYLYFNMDDKTVGSTEPAQVALRRALSLSLDVPKLINRLYRGQGIPAQSLFIPHCTGYDPAFKSEMGDHDPARAKALLDLYGFLDRDGDGFRERPDGSPLKVELATQPDQFSRQMDEAMQKDFAAVGIRLTHYYGQWSEQLKAAYAGKLQMWLLGGSAASPDGLDTLQSYYSEQIGSGGNFARFRNAEMDQIYRQVAAMPDGPEREALFLRAKLIGVALMPYKSLLHRMANSLAYKHLIGFRRPLFWNEWWHLVDIRRDESS</sequence>
<dbReference type="GO" id="GO:0015833">
    <property type="term" value="P:peptide transport"/>
    <property type="evidence" value="ECO:0007669"/>
    <property type="project" value="TreeGrafter"/>
</dbReference>
<keyword evidence="3" id="KW-0813">Transport</keyword>
<keyword evidence="8" id="KW-1185">Reference proteome</keyword>
<dbReference type="PANTHER" id="PTHR30290">
    <property type="entry name" value="PERIPLASMIC BINDING COMPONENT OF ABC TRANSPORTER"/>
    <property type="match status" value="1"/>
</dbReference>
<dbReference type="Gene3D" id="3.10.105.10">
    <property type="entry name" value="Dipeptide-binding Protein, Domain 3"/>
    <property type="match status" value="1"/>
</dbReference>
<gene>
    <name evidence="7" type="ORF">ENE75_23215</name>
</gene>
<organism evidence="7 8">
    <name type="scientific">Rubrivivax albus</name>
    <dbReference type="NCBI Taxonomy" id="2499835"/>
    <lineage>
        <taxon>Bacteria</taxon>
        <taxon>Pseudomonadati</taxon>
        <taxon>Pseudomonadota</taxon>
        <taxon>Betaproteobacteria</taxon>
        <taxon>Burkholderiales</taxon>
        <taxon>Sphaerotilaceae</taxon>
        <taxon>Rubrivivax</taxon>
    </lineage>
</organism>
<evidence type="ECO:0000259" key="6">
    <source>
        <dbReference type="Pfam" id="PF00496"/>
    </source>
</evidence>